<dbReference type="Proteomes" id="UP000078454">
    <property type="component" value="Unassembled WGS sequence"/>
</dbReference>
<gene>
    <name evidence="3" type="ORF">A8708_05280</name>
</gene>
<keyword evidence="1" id="KW-0732">Signal</keyword>
<dbReference type="OrthoDB" id="273314at2"/>
<protein>
    <recommendedName>
        <fullName evidence="2">Ricin B lectin domain-containing protein</fullName>
    </recommendedName>
</protein>
<dbReference type="Gene3D" id="2.115.10.20">
    <property type="entry name" value="Glycosyl hydrolase domain, family 43"/>
    <property type="match status" value="1"/>
</dbReference>
<dbReference type="Pfam" id="PF14200">
    <property type="entry name" value="RicinB_lectin_2"/>
    <property type="match status" value="2"/>
</dbReference>
<dbReference type="SMART" id="SM00458">
    <property type="entry name" value="RICIN"/>
    <property type="match status" value="2"/>
</dbReference>
<evidence type="ECO:0000256" key="1">
    <source>
        <dbReference type="SAM" id="SignalP"/>
    </source>
</evidence>
<dbReference type="AlphaFoldDB" id="A0A198A1D6"/>
<dbReference type="Gene3D" id="2.80.10.50">
    <property type="match status" value="2"/>
</dbReference>
<dbReference type="InterPro" id="IPR035992">
    <property type="entry name" value="Ricin_B-like_lectins"/>
</dbReference>
<dbReference type="EMBL" id="LYPB01000087">
    <property type="protein sequence ID" value="OAS14912.1"/>
    <property type="molecule type" value="Genomic_DNA"/>
</dbReference>
<dbReference type="InterPro" id="IPR023296">
    <property type="entry name" value="Glyco_hydro_beta-prop_sf"/>
</dbReference>
<proteinExistence type="predicted"/>
<feature type="chain" id="PRO_5008277731" description="Ricin B lectin domain-containing protein" evidence="1">
    <location>
        <begin position="36"/>
        <end position="699"/>
    </location>
</feature>
<evidence type="ECO:0000259" key="2">
    <source>
        <dbReference type="SMART" id="SM00458"/>
    </source>
</evidence>
<sequence>MKKKIQSFVSKRMVAFLVAALIAMTSFIYAQPASAASTPIVNAVNKNATNGDPIWAQGGWMMKESDTYYWYGLDASEPMKLADGITLNPNWKKKVSAYSSTDLVNWTAHREIVDFPSIDAKLGAGTFNLNQWFGRPLVQYNSELGKYVMYLEWGCCNFRVSVSIWYSDSPVGPFEFQKVIENPGGLFGNGDLGSIFTDTDGTTYITQTVDRRLTTKLRADGTYQPDYNSGIYIGRVDTALNASNEYEITITPVKLFESVAPNKEATTLFKVGSTYYMLASETNGWKSSPTYYYTASSVTGVWSSATKIGTTSWNGSTYSGSSPTGGNSFDTQFDQVFAIQGTAGTTYLFIGDRWNNMKNSDGTPGSYGPGRNQWYPLTFDSAGKPILNGYQQWYIDLAAGTWTATAPASAVDTQLTYAIVNGNSSKALGITNNVITDGATLEQRPYTGAASQSWEFVEAGSGYYNIRNKNSGKYMDIQSASTANGGQSIQWTTSGATSQQWQLVDAGGGKFIIKNRNSGKALGMSGGSTGDGAPVIQWAESGSANQTWRLDAVAPIDLTKTYSIINRNSMKSLGTVGNAIAAGTNVEQRPYTGAISQSWQFEYTNGYYKIKNVNSGSYMDIAGSSTANGASNVINPGNSSTSQLWQLVDVDGVYYKLKNVNSGRMLGLSAGSTADGAINMQWTESSSLNQNWSFTILNP</sequence>
<organism evidence="3 4">
    <name type="scientific">Paenibacillus oryzisoli</name>
    <dbReference type="NCBI Taxonomy" id="1850517"/>
    <lineage>
        <taxon>Bacteria</taxon>
        <taxon>Bacillati</taxon>
        <taxon>Bacillota</taxon>
        <taxon>Bacilli</taxon>
        <taxon>Bacillales</taxon>
        <taxon>Paenibacillaceae</taxon>
        <taxon>Paenibacillus</taxon>
    </lineage>
</organism>
<feature type="domain" description="Ricin B lectin" evidence="2">
    <location>
        <begin position="508"/>
        <end position="648"/>
    </location>
</feature>
<dbReference type="STRING" id="1850517.A8708_05280"/>
<name>A0A198A1D6_9BACL</name>
<reference evidence="3 4" key="1">
    <citation type="submission" date="2016-05" db="EMBL/GenBank/DDBJ databases">
        <title>Paenibacillus sp. 1ZS3-15 nov., isolated from the rhizosphere soil.</title>
        <authorList>
            <person name="Zhang X.X."/>
            <person name="Zhang J."/>
        </authorList>
    </citation>
    <scope>NUCLEOTIDE SEQUENCE [LARGE SCALE GENOMIC DNA]</scope>
    <source>
        <strain evidence="3 4">1ZS3-15</strain>
    </source>
</reference>
<dbReference type="InterPro" id="IPR000772">
    <property type="entry name" value="Ricin_B_lectin"/>
</dbReference>
<evidence type="ECO:0000313" key="3">
    <source>
        <dbReference type="EMBL" id="OAS14912.1"/>
    </source>
</evidence>
<dbReference type="CDD" id="cd18823">
    <property type="entry name" value="GH43_RcAra43A-like"/>
    <property type="match status" value="1"/>
</dbReference>
<keyword evidence="4" id="KW-1185">Reference proteome</keyword>
<dbReference type="SUPFAM" id="SSF75005">
    <property type="entry name" value="Arabinanase/levansucrase/invertase"/>
    <property type="match status" value="1"/>
</dbReference>
<comment type="caution">
    <text evidence="3">The sequence shown here is derived from an EMBL/GenBank/DDBJ whole genome shotgun (WGS) entry which is preliminary data.</text>
</comment>
<dbReference type="PANTHER" id="PTHR22925:SF3">
    <property type="entry name" value="GLYCOSYL HYDROLASE FAMILY PROTEIN 43"/>
    <property type="match status" value="1"/>
</dbReference>
<evidence type="ECO:0000313" key="4">
    <source>
        <dbReference type="Proteomes" id="UP000078454"/>
    </source>
</evidence>
<feature type="signal peptide" evidence="1">
    <location>
        <begin position="1"/>
        <end position="35"/>
    </location>
</feature>
<dbReference type="SUPFAM" id="SSF50370">
    <property type="entry name" value="Ricin B-like lectins"/>
    <property type="match status" value="2"/>
</dbReference>
<feature type="domain" description="Ricin B lectin" evidence="2">
    <location>
        <begin position="381"/>
        <end position="504"/>
    </location>
</feature>
<accession>A0A198A1D6</accession>
<dbReference type="RefSeq" id="WP_068669098.1">
    <property type="nucleotide sequence ID" value="NZ_LYPB01000087.1"/>
</dbReference>
<dbReference type="PANTHER" id="PTHR22925">
    <property type="entry name" value="GLYCOSYL HYDROLASE 43 FAMILY MEMBER"/>
    <property type="match status" value="1"/>
</dbReference>
<dbReference type="PROSITE" id="PS50231">
    <property type="entry name" value="RICIN_B_LECTIN"/>
    <property type="match status" value="2"/>
</dbReference>